<evidence type="ECO:0000313" key="1">
    <source>
        <dbReference type="EMBL" id="AYA99185.1"/>
    </source>
</evidence>
<name>A0A385PZ25_9FIRM</name>
<sequence length="93" mass="10572">MQSNFVFLQNDFPVLYQIGIIAEKYLYTDSNACLIKLGMFGETVVNLMLQLDKISAPQTGICEVCAMMCEYIAFEDFAGFFSFKPVLCRPYRG</sequence>
<dbReference type="EMBL" id="CP032364">
    <property type="protein sequence ID" value="AYA99185.1"/>
    <property type="molecule type" value="Genomic_DNA"/>
</dbReference>
<organism evidence="1 2">
    <name type="scientific">Lachnoanaerobaculum umeaense</name>
    <dbReference type="NCBI Taxonomy" id="617123"/>
    <lineage>
        <taxon>Bacteria</taxon>
        <taxon>Bacillati</taxon>
        <taxon>Bacillota</taxon>
        <taxon>Clostridia</taxon>
        <taxon>Lachnospirales</taxon>
        <taxon>Lachnospiraceae</taxon>
        <taxon>Lachnoanaerobaculum</taxon>
    </lineage>
</organism>
<dbReference type="OrthoDB" id="9758243at2"/>
<evidence type="ECO:0000313" key="2">
    <source>
        <dbReference type="Proteomes" id="UP000265562"/>
    </source>
</evidence>
<dbReference type="Proteomes" id="UP000265562">
    <property type="component" value="Chromosome"/>
</dbReference>
<keyword evidence="2" id="KW-1185">Reference proteome</keyword>
<dbReference type="KEGG" id="lua:D4A81_04095"/>
<dbReference type="AlphaFoldDB" id="A0A385PZ25"/>
<protein>
    <submittedName>
        <fullName evidence="1">Uncharacterized protein</fullName>
    </submittedName>
</protein>
<reference evidence="1 2" key="1">
    <citation type="submission" date="2018-09" db="EMBL/GenBank/DDBJ databases">
        <title>Genome sequencing of Lachnoanaerobaculum umeaense DSM 23576.</title>
        <authorList>
            <person name="Kook J.-K."/>
            <person name="Park S.-N."/>
            <person name="Lim Y.K."/>
        </authorList>
    </citation>
    <scope>NUCLEOTIDE SEQUENCE [LARGE SCALE GENOMIC DNA]</scope>
    <source>
        <strain evidence="2">DSM 23576 \ CCUG 58757</strain>
    </source>
</reference>
<dbReference type="RefSeq" id="WP_111525616.1">
    <property type="nucleotide sequence ID" value="NZ_CP032364.1"/>
</dbReference>
<accession>A0A385PZ25</accession>
<gene>
    <name evidence="1" type="ORF">D4A81_04095</name>
</gene>
<proteinExistence type="predicted"/>